<dbReference type="Pfam" id="PF23750">
    <property type="entry name" value="RsgI_M"/>
    <property type="match status" value="1"/>
</dbReference>
<evidence type="ECO:0000256" key="1">
    <source>
        <dbReference type="SAM" id="Coils"/>
    </source>
</evidence>
<feature type="domain" description="Anti-sigma factor RsgI-like middle" evidence="3">
    <location>
        <begin position="72"/>
        <end position="176"/>
    </location>
</feature>
<sequence>MNNRKLKKMLKAEKAYFVRDTKNRVLSCIQEPITKRRFSFSYKLALMGVLIVLGVIGILQSRPDEPVNYYNSYLLIDINPSIEFEVDNDGLLVAYTPLNEDAVVLLSGIQLTLNSPYDIEVNKIIEEAKVYGYLVDKQVTINVINDNQTIETNLRQELIERFLNNPKVTVNEKPSNIEQISTGKLVLIERLLERQPNLSFDQLSKESVSNLTKMLSALDQDKMRLVKEMIDQFKDEQEIEKEQLIESIETIEKDVKTYLKALEKSIDEDFDEALENYEKLRSLFPSLEIVESKEMLEIIIETLEDDLEDYLEERIDELDNGFDMDIKSSIDSWKNLNYEGELTIKSNYNESFVDQVKAGFRPAQTTSKNDRAFYILLNRLENHLRVYEKTGSFIHRSLVQSIHSEIQSYIDSELVSEDILESDYYESVMDFYEDLMED</sequence>
<organism evidence="4 5">
    <name type="scientific">Acholeplasma brassicae</name>
    <dbReference type="NCBI Taxonomy" id="61635"/>
    <lineage>
        <taxon>Bacteria</taxon>
        <taxon>Bacillati</taxon>
        <taxon>Mycoplasmatota</taxon>
        <taxon>Mollicutes</taxon>
        <taxon>Acholeplasmatales</taxon>
        <taxon>Acholeplasmataceae</taxon>
        <taxon>Acholeplasma</taxon>
    </lineage>
</organism>
<reference evidence="4 5" key="1">
    <citation type="journal article" date="2013" name="J. Mol. Microbiol. Biotechnol.">
        <title>Analysis of the Complete Genomes of Acholeplasma brassicae , A. palmae and A. laidlawii and Their Comparison to the Obligate Parasites from ' Candidatus Phytoplasma'.</title>
        <authorList>
            <person name="Kube M."/>
            <person name="Siewert C."/>
            <person name="Migdoll A.M."/>
            <person name="Duduk B."/>
            <person name="Holz S."/>
            <person name="Rabus R."/>
            <person name="Seemuller E."/>
            <person name="Mitrovic J."/>
            <person name="Muller I."/>
            <person name="Buttner C."/>
            <person name="Reinhardt R."/>
        </authorList>
    </citation>
    <scope>NUCLEOTIDE SEQUENCE [LARGE SCALE GENOMIC DNA]</scope>
    <source>
        <strain evidence="5">0502</strain>
    </source>
</reference>
<keyword evidence="2" id="KW-0812">Transmembrane</keyword>
<keyword evidence="5" id="KW-1185">Reference proteome</keyword>
<feature type="coiled-coil region" evidence="1">
    <location>
        <begin position="234"/>
        <end position="261"/>
    </location>
</feature>
<dbReference type="RefSeq" id="WP_030005483.1">
    <property type="nucleotide sequence ID" value="NC_022549.1"/>
</dbReference>
<dbReference type="InterPro" id="IPR055431">
    <property type="entry name" value="RsgI_M"/>
</dbReference>
<dbReference type="Proteomes" id="UP000032737">
    <property type="component" value="Chromosome"/>
</dbReference>
<gene>
    <name evidence="4" type="ORF">BN85316100</name>
</gene>
<evidence type="ECO:0000313" key="5">
    <source>
        <dbReference type="Proteomes" id="UP000032737"/>
    </source>
</evidence>
<evidence type="ECO:0000313" key="4">
    <source>
        <dbReference type="EMBL" id="CCV66631.1"/>
    </source>
</evidence>
<dbReference type="HOGENOM" id="CLU_623520_0_0_14"/>
<keyword evidence="2" id="KW-1133">Transmembrane helix</keyword>
<keyword evidence="1" id="KW-0175">Coiled coil</keyword>
<dbReference type="STRING" id="61635.BN85316100"/>
<feature type="coiled-coil region" evidence="1">
    <location>
        <begin position="293"/>
        <end position="320"/>
    </location>
</feature>
<proteinExistence type="predicted"/>
<evidence type="ECO:0000259" key="3">
    <source>
        <dbReference type="Pfam" id="PF23750"/>
    </source>
</evidence>
<dbReference type="OrthoDB" id="9800626at2"/>
<keyword evidence="2" id="KW-0472">Membrane</keyword>
<feature type="transmembrane region" description="Helical" evidence="2">
    <location>
        <begin position="40"/>
        <end position="59"/>
    </location>
</feature>
<name>U4KQB9_9MOLU</name>
<dbReference type="KEGG" id="abra:BN85316100"/>
<accession>U4KQB9</accession>
<protein>
    <recommendedName>
        <fullName evidence="3">Anti-sigma factor RsgI-like middle domain-containing protein</fullName>
    </recommendedName>
</protein>
<dbReference type="EMBL" id="FO681348">
    <property type="protein sequence ID" value="CCV66631.1"/>
    <property type="molecule type" value="Genomic_DNA"/>
</dbReference>
<evidence type="ECO:0000256" key="2">
    <source>
        <dbReference type="SAM" id="Phobius"/>
    </source>
</evidence>
<dbReference type="AlphaFoldDB" id="U4KQB9"/>